<protein>
    <submittedName>
        <fullName evidence="1">Uncharacterized protein</fullName>
    </submittedName>
</protein>
<name>A0A2G1BQ68_9FLAO</name>
<proteinExistence type="predicted"/>
<sequence length="96" mass="11524">EQLSNELNLIQPIQRRAKELLENCFDYFKDMQQVEYRKVYQFVEKRTDVDDNHSSEAECIVDLYKCYLKEFNPRLESHMVAFAVIASYVETRGMYV</sequence>
<organism evidence="1 2">
    <name type="scientific">Tenacibaculum discolor</name>
    <dbReference type="NCBI Taxonomy" id="361581"/>
    <lineage>
        <taxon>Bacteria</taxon>
        <taxon>Pseudomonadati</taxon>
        <taxon>Bacteroidota</taxon>
        <taxon>Flavobacteriia</taxon>
        <taxon>Flavobacteriales</taxon>
        <taxon>Flavobacteriaceae</taxon>
        <taxon>Tenacibaculum</taxon>
    </lineage>
</organism>
<accession>A0A2G1BQ68</accession>
<evidence type="ECO:0000313" key="2">
    <source>
        <dbReference type="Proteomes" id="UP000222163"/>
    </source>
</evidence>
<dbReference type="Proteomes" id="UP000222163">
    <property type="component" value="Unassembled WGS sequence"/>
</dbReference>
<dbReference type="RefSeq" id="WP_237271061.1">
    <property type="nucleotide sequence ID" value="NZ_PDUU01001174.1"/>
</dbReference>
<dbReference type="EMBL" id="PDUU01001174">
    <property type="protein sequence ID" value="PHN95715.1"/>
    <property type="molecule type" value="Genomic_DNA"/>
</dbReference>
<evidence type="ECO:0000313" key="1">
    <source>
        <dbReference type="EMBL" id="PHN95715.1"/>
    </source>
</evidence>
<feature type="non-terminal residue" evidence="1">
    <location>
        <position position="1"/>
    </location>
</feature>
<reference evidence="1 2" key="1">
    <citation type="journal article" date="2016" name="Nat. Commun.">
        <title>Microbial interactions lead to rapid micro-scale successions on model marine particles.</title>
        <authorList>
            <person name="Datta M.S."/>
            <person name="Sliwerska E."/>
            <person name="Gore J."/>
            <person name="Polz M.F."/>
            <person name="Cordero O.X."/>
        </authorList>
    </citation>
    <scope>NUCLEOTIDE SEQUENCE [LARGE SCALE GENOMIC DNA]</scope>
    <source>
        <strain evidence="1 2">4G03</strain>
    </source>
</reference>
<dbReference type="AlphaFoldDB" id="A0A2G1BQ68"/>
<comment type="caution">
    <text evidence="1">The sequence shown here is derived from an EMBL/GenBank/DDBJ whole genome shotgun (WGS) entry which is preliminary data.</text>
</comment>
<gene>
    <name evidence="1" type="ORF">CSC81_19100</name>
</gene>